<dbReference type="InterPro" id="IPR005094">
    <property type="entry name" value="Endonuclease_MobA/VirD2"/>
</dbReference>
<dbReference type="EMBL" id="VVXK01000018">
    <property type="protein sequence ID" value="KAA2367536.1"/>
    <property type="molecule type" value="Genomic_DNA"/>
</dbReference>
<evidence type="ECO:0000313" key="4">
    <source>
        <dbReference type="Proteomes" id="UP000323567"/>
    </source>
</evidence>
<accession>A0A5B3G293</accession>
<feature type="region of interest" description="Disordered" evidence="1">
    <location>
        <begin position="276"/>
        <end position="315"/>
    </location>
</feature>
<name>A0A5B3G293_9BACT</name>
<dbReference type="Pfam" id="PF03432">
    <property type="entry name" value="Relaxase"/>
    <property type="match status" value="1"/>
</dbReference>
<gene>
    <name evidence="3" type="ORF">F2Y13_11580</name>
</gene>
<feature type="domain" description="MobA/VirD2-like nuclease" evidence="2">
    <location>
        <begin position="17"/>
        <end position="144"/>
    </location>
</feature>
<organism evidence="3 4">
    <name type="scientific">Alistipes shahii</name>
    <dbReference type="NCBI Taxonomy" id="328814"/>
    <lineage>
        <taxon>Bacteria</taxon>
        <taxon>Pseudomonadati</taxon>
        <taxon>Bacteroidota</taxon>
        <taxon>Bacteroidia</taxon>
        <taxon>Bacteroidales</taxon>
        <taxon>Rikenellaceae</taxon>
        <taxon>Alistipes</taxon>
    </lineage>
</organism>
<evidence type="ECO:0000256" key="1">
    <source>
        <dbReference type="SAM" id="MobiDB-lite"/>
    </source>
</evidence>
<reference evidence="3 4" key="1">
    <citation type="journal article" date="2019" name="Nat. Med.">
        <title>A library of human gut bacterial isolates paired with longitudinal multiomics data enables mechanistic microbiome research.</title>
        <authorList>
            <person name="Poyet M."/>
            <person name="Groussin M."/>
            <person name="Gibbons S.M."/>
            <person name="Avila-Pacheco J."/>
            <person name="Jiang X."/>
            <person name="Kearney S.M."/>
            <person name="Perrotta A.R."/>
            <person name="Berdy B."/>
            <person name="Zhao S."/>
            <person name="Lieberman T.D."/>
            <person name="Swanson P.K."/>
            <person name="Smith M."/>
            <person name="Roesemann S."/>
            <person name="Alexander J.E."/>
            <person name="Rich S.A."/>
            <person name="Livny J."/>
            <person name="Vlamakis H."/>
            <person name="Clish C."/>
            <person name="Bullock K."/>
            <person name="Deik A."/>
            <person name="Scott J."/>
            <person name="Pierce K.A."/>
            <person name="Xavier R.J."/>
            <person name="Alm E.J."/>
        </authorList>
    </citation>
    <scope>NUCLEOTIDE SEQUENCE [LARGE SCALE GENOMIC DNA]</scope>
    <source>
        <strain evidence="3 4">BIOML-A2</strain>
    </source>
</reference>
<dbReference type="RefSeq" id="WP_009597064.1">
    <property type="nucleotide sequence ID" value="NZ_CAUCYH010000027.1"/>
</dbReference>
<evidence type="ECO:0000313" key="3">
    <source>
        <dbReference type="EMBL" id="KAA2367536.1"/>
    </source>
</evidence>
<protein>
    <submittedName>
        <fullName evidence="3">Relaxase/mobilization nuclease domain-containing protein</fullName>
    </submittedName>
</protein>
<evidence type="ECO:0000259" key="2">
    <source>
        <dbReference type="Pfam" id="PF03432"/>
    </source>
</evidence>
<dbReference type="Proteomes" id="UP000323567">
    <property type="component" value="Unassembled WGS sequence"/>
</dbReference>
<dbReference type="AlphaFoldDB" id="A0A5B3G293"/>
<proteinExistence type="predicted"/>
<sequence>MVGKVISASSFSGTVGYVMKEESRILEAEGITPPEVKDMVQDFKDQTLLNPRLKNTVGHISLSFSPKDAPRMTDALMTQIAKEYMQKMGITDTQYLLVRHLDQPHPHCHLVYNRVGNNGQTISDKNIKLRSAKVCRELTEKCGLYLAPGKDDVRRERLREPDKTRYEIHDAIKRCLPRCAGWKGLEKQLEKQGIGIRYKYCGSTDRKQGVLFSKNGFEFSGSKIDRAFNFTKLDNRFNNIQQQTQHRATLFGNLSAAAGNYRSAFAGLFGGMGSSGTREEPSSVNLGKAGGIPLPPADSPGGVSAKQLQRKPGESPEKYIARITALLNAAAEAMAIAAMEHRRRMEEQKRRAKIKL</sequence>
<comment type="caution">
    <text evidence="3">The sequence shown here is derived from an EMBL/GenBank/DDBJ whole genome shotgun (WGS) entry which is preliminary data.</text>
</comment>